<comment type="caution">
    <text evidence="3">The sequence shown here is derived from an EMBL/GenBank/DDBJ whole genome shotgun (WGS) entry which is preliminary data.</text>
</comment>
<gene>
    <name evidence="3" type="ORF">ACELLULO517_25730</name>
</gene>
<dbReference type="RefSeq" id="WP_227310354.1">
    <property type="nucleotide sequence ID" value="NZ_JAESVA010000015.1"/>
</dbReference>
<dbReference type="Pfam" id="PF00903">
    <property type="entry name" value="Glyoxalase"/>
    <property type="match status" value="1"/>
</dbReference>
<evidence type="ECO:0000259" key="2">
    <source>
        <dbReference type="PROSITE" id="PS51819"/>
    </source>
</evidence>
<name>A0A963Z704_9PROT</name>
<dbReference type="PROSITE" id="PS51819">
    <property type="entry name" value="VOC"/>
    <property type="match status" value="1"/>
</dbReference>
<dbReference type="PANTHER" id="PTHR43048">
    <property type="entry name" value="METHYLMALONYL-COA EPIMERASE"/>
    <property type="match status" value="1"/>
</dbReference>
<dbReference type="EMBL" id="JAESVA010000015">
    <property type="protein sequence ID" value="MCB8883676.1"/>
    <property type="molecule type" value="Genomic_DNA"/>
</dbReference>
<dbReference type="InterPro" id="IPR004360">
    <property type="entry name" value="Glyas_Fos-R_dOase_dom"/>
</dbReference>
<keyword evidence="4" id="KW-1185">Reference proteome</keyword>
<dbReference type="InterPro" id="IPR029068">
    <property type="entry name" value="Glyas_Bleomycin-R_OHBP_Dase"/>
</dbReference>
<evidence type="ECO:0000313" key="3">
    <source>
        <dbReference type="EMBL" id="MCB8883676.1"/>
    </source>
</evidence>
<evidence type="ECO:0000313" key="4">
    <source>
        <dbReference type="Proteomes" id="UP000721844"/>
    </source>
</evidence>
<dbReference type="Gene3D" id="3.10.180.10">
    <property type="entry name" value="2,3-Dihydroxybiphenyl 1,2-Dioxygenase, domain 1"/>
    <property type="match status" value="2"/>
</dbReference>
<keyword evidence="1" id="KW-0479">Metal-binding</keyword>
<feature type="domain" description="VOC" evidence="2">
    <location>
        <begin position="6"/>
        <end position="138"/>
    </location>
</feature>
<proteinExistence type="predicted"/>
<dbReference type="CDD" id="cd06587">
    <property type="entry name" value="VOC"/>
    <property type="match status" value="1"/>
</dbReference>
<dbReference type="InterPro" id="IPR051785">
    <property type="entry name" value="MMCE/EMCE_epimerase"/>
</dbReference>
<dbReference type="GO" id="GO:0046491">
    <property type="term" value="P:L-methylmalonyl-CoA metabolic process"/>
    <property type="evidence" value="ECO:0007669"/>
    <property type="project" value="TreeGrafter"/>
</dbReference>
<dbReference type="Proteomes" id="UP000721844">
    <property type="component" value="Unassembled WGS sequence"/>
</dbReference>
<dbReference type="InterPro" id="IPR037523">
    <property type="entry name" value="VOC_core"/>
</dbReference>
<dbReference type="GO" id="GO:0004493">
    <property type="term" value="F:methylmalonyl-CoA epimerase activity"/>
    <property type="evidence" value="ECO:0007669"/>
    <property type="project" value="TreeGrafter"/>
</dbReference>
<accession>A0A963Z704</accession>
<dbReference type="PANTHER" id="PTHR43048:SF3">
    <property type="entry name" value="METHYLMALONYL-COA EPIMERASE, MITOCHONDRIAL"/>
    <property type="match status" value="1"/>
</dbReference>
<organism evidence="3 4">
    <name type="scientific">Acidisoma cellulosilyticum</name>
    <dbReference type="NCBI Taxonomy" id="2802395"/>
    <lineage>
        <taxon>Bacteria</taxon>
        <taxon>Pseudomonadati</taxon>
        <taxon>Pseudomonadota</taxon>
        <taxon>Alphaproteobacteria</taxon>
        <taxon>Acetobacterales</taxon>
        <taxon>Acidocellaceae</taxon>
        <taxon>Acidisoma</taxon>
    </lineage>
</organism>
<evidence type="ECO:0000256" key="1">
    <source>
        <dbReference type="ARBA" id="ARBA00022723"/>
    </source>
</evidence>
<protein>
    <submittedName>
        <fullName evidence="3">VOC family protein</fullName>
    </submittedName>
</protein>
<reference evidence="3 4" key="1">
    <citation type="journal article" date="2021" name="Microorganisms">
        <title>Acidisoma silvae sp. nov. and Acidisomacellulosilytica sp. nov., Two Acidophilic Bacteria Isolated from Decaying Wood, Hydrolyzing Cellulose and Producing Poly-3-hydroxybutyrate.</title>
        <authorList>
            <person name="Mieszkin S."/>
            <person name="Pouder E."/>
            <person name="Uroz S."/>
            <person name="Simon-Colin C."/>
            <person name="Alain K."/>
        </authorList>
    </citation>
    <scope>NUCLEOTIDE SEQUENCE [LARGE SCALE GENOMIC DNA]</scope>
    <source>
        <strain evidence="3 4">HW T5.17</strain>
    </source>
</reference>
<dbReference type="SUPFAM" id="SSF54593">
    <property type="entry name" value="Glyoxalase/Bleomycin resistance protein/Dihydroxybiphenyl dioxygenase"/>
    <property type="match status" value="2"/>
</dbReference>
<dbReference type="AlphaFoldDB" id="A0A963Z704"/>
<dbReference type="GO" id="GO:0046872">
    <property type="term" value="F:metal ion binding"/>
    <property type="evidence" value="ECO:0007669"/>
    <property type="project" value="UniProtKB-KW"/>
</dbReference>
<sequence>MSPVTRIARISITVSNLERISRFYCDALGFSVIAVSETVMGEFPGHRMCLQLGDEILELFQPLILGSPYPSPRAATDPWFQHIAIVVSDINSAYACLQHFDFEPITVGGPQQLPPSSGGVKAFKFRDPDGHPLELIEFPPSSGDPKWLTKSSAALFLGYDHTAITVQNVEESLAYYEGLGFTALSRGINHGVEQGNLDDTPNPIVDVVALVTASSRTPHLELLSYRAPKTEFALQMFGIGDIASVRIVLDTSETDRFDEISVKPTQDPDGHLLMLKTGSK</sequence>